<evidence type="ECO:0000313" key="4">
    <source>
        <dbReference type="Proteomes" id="UP001500751"/>
    </source>
</evidence>
<protein>
    <recommendedName>
        <fullName evidence="2">Glycosyltransferase 2-like domain-containing protein</fullName>
    </recommendedName>
</protein>
<dbReference type="InterPro" id="IPR029044">
    <property type="entry name" value="Nucleotide-diphossugar_trans"/>
</dbReference>
<dbReference type="Proteomes" id="UP001500751">
    <property type="component" value="Unassembled WGS sequence"/>
</dbReference>
<feature type="region of interest" description="Disordered" evidence="1">
    <location>
        <begin position="1"/>
        <end position="20"/>
    </location>
</feature>
<sequence>MINAAEPQPSQQASRPEPDVDALGQDLVDVLMPYYGDVGMMQEAVGSVLAQDDPNWRLTVVDDGTEPGVPEWFAELTAAHGADKIRYQRNETNLGITENFQKCLTLASHPLVTMVGSDDRMLPNYIGTVRALMHAFPQVSLAQPGVEIIDEHGEITEPWVDKIKSRVYAPRVHGAAVLGGESLAVSLLRGNWMYFPAICWRTEVITEVGFNPALRVVQDLALTLEWVRAGAQIVVSDTACFQYRRHAVSVSSERAFAGTRFTEERAFFLDEAAKMDDLGWRKAARAARLHLSSRIHAATLLPSAMRHGNASGMRTLAGYAFGPARRHGGESQQ</sequence>
<name>A0ABN2TW58_9ACTN</name>
<reference evidence="4" key="1">
    <citation type="journal article" date="2019" name="Int. J. Syst. Evol. Microbiol.">
        <title>The Global Catalogue of Microorganisms (GCM) 10K type strain sequencing project: providing services to taxonomists for standard genome sequencing and annotation.</title>
        <authorList>
            <consortium name="The Broad Institute Genomics Platform"/>
            <consortium name="The Broad Institute Genome Sequencing Center for Infectious Disease"/>
            <person name="Wu L."/>
            <person name="Ma J."/>
        </authorList>
    </citation>
    <scope>NUCLEOTIDE SEQUENCE [LARGE SCALE GENOMIC DNA]</scope>
    <source>
        <strain evidence="4">JCM 16014</strain>
    </source>
</reference>
<comment type="caution">
    <text evidence="3">The sequence shown here is derived from an EMBL/GenBank/DDBJ whole genome shotgun (WGS) entry which is preliminary data.</text>
</comment>
<organism evidence="3 4">
    <name type="scientific">Catenulispora yoronensis</name>
    <dbReference type="NCBI Taxonomy" id="450799"/>
    <lineage>
        <taxon>Bacteria</taxon>
        <taxon>Bacillati</taxon>
        <taxon>Actinomycetota</taxon>
        <taxon>Actinomycetes</taxon>
        <taxon>Catenulisporales</taxon>
        <taxon>Catenulisporaceae</taxon>
        <taxon>Catenulispora</taxon>
    </lineage>
</organism>
<dbReference type="InterPro" id="IPR050834">
    <property type="entry name" value="Glycosyltransf_2"/>
</dbReference>
<dbReference type="PANTHER" id="PTHR43685">
    <property type="entry name" value="GLYCOSYLTRANSFERASE"/>
    <property type="match status" value="1"/>
</dbReference>
<evidence type="ECO:0000259" key="2">
    <source>
        <dbReference type="Pfam" id="PF00535"/>
    </source>
</evidence>
<gene>
    <name evidence="3" type="ORF">GCM10009839_18510</name>
</gene>
<dbReference type="EMBL" id="BAAAQN010000007">
    <property type="protein sequence ID" value="GAA2021657.1"/>
    <property type="molecule type" value="Genomic_DNA"/>
</dbReference>
<accession>A0ABN2TW58</accession>
<feature type="domain" description="Glycosyltransferase 2-like" evidence="2">
    <location>
        <begin position="30"/>
        <end position="137"/>
    </location>
</feature>
<dbReference type="Gene3D" id="3.90.550.10">
    <property type="entry name" value="Spore Coat Polysaccharide Biosynthesis Protein SpsA, Chain A"/>
    <property type="match status" value="1"/>
</dbReference>
<dbReference type="Pfam" id="PF00535">
    <property type="entry name" value="Glycos_transf_2"/>
    <property type="match status" value="1"/>
</dbReference>
<evidence type="ECO:0000313" key="3">
    <source>
        <dbReference type="EMBL" id="GAA2021657.1"/>
    </source>
</evidence>
<dbReference type="SUPFAM" id="SSF53448">
    <property type="entry name" value="Nucleotide-diphospho-sugar transferases"/>
    <property type="match status" value="1"/>
</dbReference>
<dbReference type="RefSeq" id="WP_344665090.1">
    <property type="nucleotide sequence ID" value="NZ_BAAAQN010000007.1"/>
</dbReference>
<evidence type="ECO:0000256" key="1">
    <source>
        <dbReference type="SAM" id="MobiDB-lite"/>
    </source>
</evidence>
<keyword evidence="4" id="KW-1185">Reference proteome</keyword>
<dbReference type="PANTHER" id="PTHR43685:SF2">
    <property type="entry name" value="GLYCOSYLTRANSFERASE 2-LIKE DOMAIN-CONTAINING PROTEIN"/>
    <property type="match status" value="1"/>
</dbReference>
<dbReference type="InterPro" id="IPR001173">
    <property type="entry name" value="Glyco_trans_2-like"/>
</dbReference>
<proteinExistence type="predicted"/>